<dbReference type="GO" id="GO:0009297">
    <property type="term" value="P:pilus assembly"/>
    <property type="evidence" value="ECO:0007669"/>
    <property type="project" value="InterPro"/>
</dbReference>
<name>A0A7Y8JSI1_9PSED</name>
<dbReference type="Pfam" id="PF00577">
    <property type="entry name" value="Usher"/>
    <property type="match status" value="1"/>
</dbReference>
<protein>
    <submittedName>
        <fullName evidence="12">Fimbrial biogenesis outer membrane usher protein</fullName>
    </submittedName>
</protein>
<dbReference type="EMBL" id="JACARG010000067">
    <property type="protein sequence ID" value="NWE17073.1"/>
    <property type="molecule type" value="Genomic_DNA"/>
</dbReference>
<evidence type="ECO:0000256" key="1">
    <source>
        <dbReference type="ARBA" id="ARBA00004571"/>
    </source>
</evidence>
<dbReference type="InterPro" id="IPR025885">
    <property type="entry name" value="PapC_N"/>
</dbReference>
<dbReference type="Pfam" id="PF13953">
    <property type="entry name" value="PapC_C"/>
    <property type="match status" value="1"/>
</dbReference>
<feature type="domain" description="PapC-like C-terminal" evidence="10">
    <location>
        <begin position="797"/>
        <end position="861"/>
    </location>
</feature>
<evidence type="ECO:0000259" key="11">
    <source>
        <dbReference type="Pfam" id="PF13954"/>
    </source>
</evidence>
<keyword evidence="9" id="KW-1029">Fimbrium biogenesis</keyword>
<dbReference type="Gene3D" id="2.60.40.3110">
    <property type="match status" value="1"/>
</dbReference>
<dbReference type="InterPro" id="IPR025949">
    <property type="entry name" value="PapC-like_C"/>
</dbReference>
<dbReference type="PANTHER" id="PTHR30451">
    <property type="entry name" value="OUTER MEMBRANE USHER PROTEIN"/>
    <property type="match status" value="1"/>
</dbReference>
<keyword evidence="4" id="KW-1134">Transmembrane beta strand</keyword>
<evidence type="ECO:0000256" key="8">
    <source>
        <dbReference type="ARBA" id="ARBA00023237"/>
    </source>
</evidence>
<sequence length="892" mass="94827">MPNYVQLRVYRCAPVLPFRPGRLMLGGLFSAVLMSSEAASASMPTFDLGAFSSGLTSTADMSRFNTSNVLSPGIYRIDVIVNGQRVGRRDVDFIALDEKSGAVPCFAPHMLEQLGVALDRVDRSAAQDVMASRRLDGALCGDLGQWIPLASSSFDASTLEWSASVPQIYLKQSARGYVDPEYWDDGVTAGLLSYNFSTSTRTSGNVDDRTYLGLNTGVNLGSWRLRHQGALSQNSRSGLQPYQNTATYVQRSLAPWKSQLTIGDSFSSGQILDGVRVRGVTLASDERMLPQSQQGYAPQVRGVASSNATVTVSQNGYTIYETKVAPGPFVISDLFATGSGGDLTVSVTEVDGRRSTFVVPYSVTPQLLRADATKYSATLGEVRQRGIEGNAPSVFQGTLQRGLTDELTLYGGGSFSQGYNQGKLGIAVSTPLGAFSLDGSGSRTGVQGQGNLSGHSFGLGYSKNLPTSGTHFLLGAYRFSSDGYLSLPDAINVRELGRRREDTNNYARQKSRLDLTVSQKLGDGTLSLYGSSVDYWGSQQGRQTSFTVGYGSSWKRVTWNVSAQRSRVEDTRQLSDGELADEVFFGRTAQQGRVDNRFMLSLSMPLGSDFNSPSIYTSLSRDTGASHGAQQQVGLNGLYGENAEVSYGISGNRSTSEGSSSSDVNTYAGYRTRAANLRMGYGQSKDSSQLSFSADGAVVAHAGGMTLSQSLGEASTLVHAPNAEGAMLGGSGGTRIDSSGYAVVPSLRAFQNNVVEIDPEGTSLDVELKESTQTVAPTLGAVTLITFETVSGRAAVLKASQKNGQPLPFAAQVFNEQGLEVGVVGQASKAFVRGIADSGVLLVKWSEAADGQCHINYQMPPTIKGERQVDTDLLQGQCVAVTAPATRALSGL</sequence>
<dbReference type="FunFam" id="2.60.40.3110:FF:000001">
    <property type="entry name" value="Putative fimbrial outer membrane usher"/>
    <property type="match status" value="1"/>
</dbReference>
<dbReference type="PANTHER" id="PTHR30451:SF20">
    <property type="entry name" value="FIMBRIAE USHER"/>
    <property type="match status" value="1"/>
</dbReference>
<dbReference type="Pfam" id="PF13954">
    <property type="entry name" value="PapC_N"/>
    <property type="match status" value="1"/>
</dbReference>
<keyword evidence="8 9" id="KW-0998">Cell outer membrane</keyword>
<evidence type="ECO:0000313" key="12">
    <source>
        <dbReference type="EMBL" id="NWE17073.1"/>
    </source>
</evidence>
<keyword evidence="6" id="KW-0732">Signal</keyword>
<reference evidence="12 13" key="1">
    <citation type="submission" date="2020-04" db="EMBL/GenBank/DDBJ databases">
        <title>Molecular characterization of pseudomonads from Agaricus bisporus reveal novel blotch 2 pathogens in Western Europe.</title>
        <authorList>
            <person name="Taparia T."/>
            <person name="Krijger M."/>
            <person name="Haynes E."/>
            <person name="Elpinstone J.G."/>
            <person name="Noble R."/>
            <person name="Van Der Wolf J."/>
        </authorList>
    </citation>
    <scope>NUCLEOTIDE SEQUENCE [LARGE SCALE GENOMIC DNA]</scope>
    <source>
        <strain evidence="12 13">IPO3782</strain>
    </source>
</reference>
<dbReference type="InterPro" id="IPR018030">
    <property type="entry name" value="Fimbrial_membr_usher_CS"/>
</dbReference>
<dbReference type="Gene3D" id="3.10.20.410">
    <property type="match status" value="1"/>
</dbReference>
<organism evidence="12 13">
    <name type="scientific">Pseudomonas yamanorum</name>
    <dbReference type="NCBI Taxonomy" id="515393"/>
    <lineage>
        <taxon>Bacteria</taxon>
        <taxon>Pseudomonadati</taxon>
        <taxon>Pseudomonadota</taxon>
        <taxon>Gammaproteobacteria</taxon>
        <taxon>Pseudomonadales</taxon>
        <taxon>Pseudomonadaceae</taxon>
        <taxon>Pseudomonas</taxon>
    </lineage>
</organism>
<evidence type="ECO:0000256" key="2">
    <source>
        <dbReference type="ARBA" id="ARBA00008064"/>
    </source>
</evidence>
<evidence type="ECO:0000256" key="9">
    <source>
        <dbReference type="RuleBase" id="RU003884"/>
    </source>
</evidence>
<dbReference type="Proteomes" id="UP000531950">
    <property type="component" value="Unassembled WGS sequence"/>
</dbReference>
<dbReference type="Gene3D" id="2.60.40.2070">
    <property type="match status" value="1"/>
</dbReference>
<dbReference type="GO" id="GO:0009279">
    <property type="term" value="C:cell outer membrane"/>
    <property type="evidence" value="ECO:0007669"/>
    <property type="project" value="UniProtKB-SubCell"/>
</dbReference>
<dbReference type="Gene3D" id="2.60.40.2610">
    <property type="entry name" value="Outer membrane usher protein FimD, plug domain"/>
    <property type="match status" value="1"/>
</dbReference>
<dbReference type="InterPro" id="IPR000015">
    <property type="entry name" value="Fimb_usher"/>
</dbReference>
<dbReference type="InterPro" id="IPR042186">
    <property type="entry name" value="FimD_plug_dom"/>
</dbReference>
<dbReference type="SUPFAM" id="SSF141729">
    <property type="entry name" value="FimD N-terminal domain-like"/>
    <property type="match status" value="1"/>
</dbReference>
<dbReference type="GO" id="GO:0015473">
    <property type="term" value="F:fimbrial usher porin activity"/>
    <property type="evidence" value="ECO:0007669"/>
    <property type="project" value="InterPro"/>
</dbReference>
<dbReference type="InterPro" id="IPR043142">
    <property type="entry name" value="PapC-like_C_sf"/>
</dbReference>
<evidence type="ECO:0000256" key="4">
    <source>
        <dbReference type="ARBA" id="ARBA00022452"/>
    </source>
</evidence>
<keyword evidence="5 9" id="KW-0812">Transmembrane</keyword>
<evidence type="ECO:0000256" key="5">
    <source>
        <dbReference type="ARBA" id="ARBA00022692"/>
    </source>
</evidence>
<keyword evidence="7 9" id="KW-0472">Membrane</keyword>
<dbReference type="InterPro" id="IPR037224">
    <property type="entry name" value="PapC_N_sf"/>
</dbReference>
<accession>A0A7Y8JSI1</accession>
<dbReference type="PROSITE" id="PS01151">
    <property type="entry name" value="FIMBRIAL_USHER"/>
    <property type="match status" value="1"/>
</dbReference>
<evidence type="ECO:0000256" key="6">
    <source>
        <dbReference type="ARBA" id="ARBA00022729"/>
    </source>
</evidence>
<evidence type="ECO:0000313" key="13">
    <source>
        <dbReference type="Proteomes" id="UP000531950"/>
    </source>
</evidence>
<evidence type="ECO:0000259" key="10">
    <source>
        <dbReference type="Pfam" id="PF13953"/>
    </source>
</evidence>
<comment type="similarity">
    <text evidence="2 9">Belongs to the fimbrial export usher family.</text>
</comment>
<proteinExistence type="inferred from homology"/>
<dbReference type="AlphaFoldDB" id="A0A7Y8JSI1"/>
<comment type="caution">
    <text evidence="12">The sequence shown here is derived from an EMBL/GenBank/DDBJ whole genome shotgun (WGS) entry which is preliminary data.</text>
</comment>
<gene>
    <name evidence="12" type="ORF">HX822_29365</name>
</gene>
<feature type="domain" description="PapC N-terminal" evidence="11">
    <location>
        <begin position="46"/>
        <end position="197"/>
    </location>
</feature>
<comment type="subcellular location">
    <subcellularLocation>
        <location evidence="1 9">Cell outer membrane</location>
        <topology evidence="1 9">Multi-pass membrane protein</topology>
    </subcellularLocation>
</comment>
<evidence type="ECO:0000256" key="3">
    <source>
        <dbReference type="ARBA" id="ARBA00022448"/>
    </source>
</evidence>
<evidence type="ECO:0000256" key="7">
    <source>
        <dbReference type="ARBA" id="ARBA00023136"/>
    </source>
</evidence>
<keyword evidence="3 9" id="KW-0813">Transport</keyword>